<organism evidence="2 3">
    <name type="scientific">Clostridium sartagoforme AAU1</name>
    <dbReference type="NCBI Taxonomy" id="1202534"/>
    <lineage>
        <taxon>Bacteria</taxon>
        <taxon>Bacillati</taxon>
        <taxon>Bacillota</taxon>
        <taxon>Clostridia</taxon>
        <taxon>Eubacteriales</taxon>
        <taxon>Clostridiaceae</taxon>
        <taxon>Clostridium</taxon>
    </lineage>
</organism>
<keyword evidence="3" id="KW-1185">Reference proteome</keyword>
<dbReference type="PATRIC" id="fig|1202534.3.peg.3265"/>
<dbReference type="AlphaFoldDB" id="R9BU58"/>
<dbReference type="OrthoDB" id="2190431at2"/>
<gene>
    <name evidence="2" type="ORF">A500_16455</name>
</gene>
<dbReference type="RefSeq" id="WP_016208535.1">
    <property type="nucleotide sequence ID" value="NZ_ASRV01000195.1"/>
</dbReference>
<sequence>MAKTELTKQLEKAIIKETSKWFGCLEVTIGWYGKQRVDFMTMDSKEIFRCYELKISKSDFNSNHGHNFVGHYNYYVMPKELYERVKEEIPKHIGAYILESNSLRLIKKPKKQELIKDIEILKNSMIRSLYRDVCKFYNQSEECILDYYKRRINRLEKELRNANRLYLETSNELFKYKRHGKDFIED</sequence>
<name>R9BU58_9CLOT</name>
<evidence type="ECO:0000313" key="3">
    <source>
        <dbReference type="Proteomes" id="UP000013988"/>
    </source>
</evidence>
<evidence type="ECO:0000313" key="2">
    <source>
        <dbReference type="EMBL" id="EOR20547.1"/>
    </source>
</evidence>
<feature type="coiled-coil region" evidence="1">
    <location>
        <begin position="138"/>
        <end position="172"/>
    </location>
</feature>
<evidence type="ECO:0000256" key="1">
    <source>
        <dbReference type="SAM" id="Coils"/>
    </source>
</evidence>
<keyword evidence="1" id="KW-0175">Coiled coil</keyword>
<dbReference type="EMBL" id="ASRV01000195">
    <property type="protein sequence ID" value="EOR20547.1"/>
    <property type="molecule type" value="Genomic_DNA"/>
</dbReference>
<reference evidence="2 3" key="1">
    <citation type="submission" date="2013-03" db="EMBL/GenBank/DDBJ databases">
        <title>Whole genome shotgun sequencing of Clostridium sartagoforme AAU1.</title>
        <authorList>
            <person name="Joshi C.G."/>
            <person name="Duggirala S.M."/>
            <person name="Nathani N.M."/>
            <person name="Bhatt V.D."/>
            <person name="Patel A.K."/>
            <person name="Pandya P.R."/>
            <person name="KaPatel J.A."/>
        </authorList>
    </citation>
    <scope>NUCLEOTIDE SEQUENCE [LARGE SCALE GENOMIC DNA]</scope>
    <source>
        <strain evidence="2 3">AAU1</strain>
    </source>
</reference>
<protein>
    <submittedName>
        <fullName evidence="2">Uncharacterized protein</fullName>
    </submittedName>
</protein>
<proteinExistence type="predicted"/>
<accession>R9BU58</accession>
<comment type="caution">
    <text evidence="2">The sequence shown here is derived from an EMBL/GenBank/DDBJ whole genome shotgun (WGS) entry which is preliminary data.</text>
</comment>
<dbReference type="Proteomes" id="UP000013988">
    <property type="component" value="Unassembled WGS sequence"/>
</dbReference>